<dbReference type="Proteomes" id="UP001168167">
    <property type="component" value="Unassembled WGS sequence"/>
</dbReference>
<evidence type="ECO:0000313" key="2">
    <source>
        <dbReference type="Proteomes" id="UP001168167"/>
    </source>
</evidence>
<sequence>MPRLHTLKKKPKAEAIANRALVAGKTIAEATQEINEAGHPVSSSSVGRYRQNHFNKWLEAKRRIDALAEALVKEGGATEPSKMMLIARNVGMNLLVQADEGAVSADDANKLVSAMMNIEKTEALIDRRVARELAATQKEMKDDASDAISGEKKKLEAAISRLYGGA</sequence>
<name>A0ABT7QLV7_9GAMM</name>
<reference evidence="1" key="2">
    <citation type="journal article" date="2023" name="Microbiome">
        <title>Synthase-selected sorting approach identifies a beta-lactone synthase in a nudibranch symbiotic bacterium.</title>
        <authorList>
            <person name="Dzunkova M."/>
            <person name="La Clair J.J."/>
            <person name="Tyml T."/>
            <person name="Doud D."/>
            <person name="Schulz F."/>
            <person name="Piquer-Esteban S."/>
            <person name="Porcel Sanchis D."/>
            <person name="Osborn A."/>
            <person name="Robinson D."/>
            <person name="Louie K.B."/>
            <person name="Bowen B.P."/>
            <person name="Bowers R.M."/>
            <person name="Lee J."/>
            <person name="Arnau V."/>
            <person name="Diaz-Villanueva W."/>
            <person name="Stepanauskas R."/>
            <person name="Gosliner T."/>
            <person name="Date S.V."/>
            <person name="Northen T.R."/>
            <person name="Cheng J.F."/>
            <person name="Burkart M.D."/>
            <person name="Woyke T."/>
        </authorList>
    </citation>
    <scope>NUCLEOTIDE SEQUENCE</scope>
    <source>
        <strain evidence="1">Df01</strain>
    </source>
</reference>
<dbReference type="EMBL" id="JANQAO010000003">
    <property type="protein sequence ID" value="MDM5147684.1"/>
    <property type="molecule type" value="Genomic_DNA"/>
</dbReference>
<organism evidence="1 2">
    <name type="scientific">Candidatus Doriopsillibacter californiensis</name>
    <dbReference type="NCBI Taxonomy" id="2970740"/>
    <lineage>
        <taxon>Bacteria</taxon>
        <taxon>Pseudomonadati</taxon>
        <taxon>Pseudomonadota</taxon>
        <taxon>Gammaproteobacteria</taxon>
        <taxon>Candidatus Tethybacterales</taxon>
        <taxon>Candidatus Persebacteraceae</taxon>
        <taxon>Candidatus Doriopsillibacter</taxon>
    </lineage>
</organism>
<comment type="caution">
    <text evidence="1">The sequence shown here is derived from an EMBL/GenBank/DDBJ whole genome shotgun (WGS) entry which is preliminary data.</text>
</comment>
<keyword evidence="2" id="KW-1185">Reference proteome</keyword>
<accession>A0ABT7QLV7</accession>
<protein>
    <submittedName>
        <fullName evidence="1">DUF3486 family protein</fullName>
    </submittedName>
</protein>
<gene>
    <name evidence="1" type="ORF">NQX30_04775</name>
</gene>
<dbReference type="InterPro" id="IPR021874">
    <property type="entry name" value="Phage_Mu_Gp27"/>
</dbReference>
<reference evidence="1" key="1">
    <citation type="submission" date="2022-08" db="EMBL/GenBank/DDBJ databases">
        <authorList>
            <person name="Dzunkova M."/>
            <person name="La Clair J."/>
            <person name="Tyml T."/>
            <person name="Doud D."/>
            <person name="Schulz F."/>
            <person name="Piquer S."/>
            <person name="Porcel Sanchis D."/>
            <person name="Osborn A."/>
            <person name="Robinson D."/>
            <person name="Louie K.B."/>
            <person name="Bowen B.P."/>
            <person name="Bowers R."/>
            <person name="Lee J."/>
            <person name="Arnau Llombart V."/>
            <person name="Diaz Villanueva W."/>
            <person name="Gosliner T."/>
            <person name="Northen T."/>
            <person name="Cheng J.-F."/>
            <person name="Burkart M.D."/>
            <person name="Woyke T."/>
        </authorList>
    </citation>
    <scope>NUCLEOTIDE SEQUENCE</scope>
    <source>
        <strain evidence="1">Df01</strain>
    </source>
</reference>
<evidence type="ECO:0000313" key="1">
    <source>
        <dbReference type="EMBL" id="MDM5147684.1"/>
    </source>
</evidence>
<dbReference type="Pfam" id="PF11985">
    <property type="entry name" value="Phage_Mu_Gp27"/>
    <property type="match status" value="1"/>
</dbReference>
<proteinExistence type="predicted"/>